<sequence>MTKRDELPLPDYEHLPLETLRHRIRMLDADGVQKLLDYERAHGNRLPVVLVMESWLEELREGAQPSDGHPFELKPEAPPPPAGGPKVSEATAGPRVRPPMRGRPTAPARPFTPPPG</sequence>
<feature type="region of interest" description="Disordered" evidence="1">
    <location>
        <begin position="60"/>
        <end position="116"/>
    </location>
</feature>
<dbReference type="RefSeq" id="WP_091323065.1">
    <property type="nucleotide sequence ID" value="NZ_FOSW01000004.1"/>
</dbReference>
<name>A0A1I4D2W4_9ACTN</name>
<organism evidence="3 4">
    <name type="scientific">Geodermatophilus ruber</name>
    <dbReference type="NCBI Taxonomy" id="504800"/>
    <lineage>
        <taxon>Bacteria</taxon>
        <taxon>Bacillati</taxon>
        <taxon>Actinomycetota</taxon>
        <taxon>Actinomycetes</taxon>
        <taxon>Geodermatophilales</taxon>
        <taxon>Geodermatophilaceae</taxon>
        <taxon>Geodermatophilus</taxon>
    </lineage>
</organism>
<dbReference type="Pfam" id="PF26450">
    <property type="entry name" value="DUF8129"/>
    <property type="match status" value="1"/>
</dbReference>
<gene>
    <name evidence="3" type="ORF">SAMN04488085_104155</name>
</gene>
<dbReference type="Proteomes" id="UP000199152">
    <property type="component" value="Unassembled WGS sequence"/>
</dbReference>
<dbReference type="OrthoDB" id="5187212at2"/>
<accession>A0A1I4D2W4</accession>
<feature type="domain" description="DUF8129" evidence="2">
    <location>
        <begin position="7"/>
        <end position="61"/>
    </location>
</feature>
<reference evidence="3 4" key="1">
    <citation type="submission" date="2016-10" db="EMBL/GenBank/DDBJ databases">
        <authorList>
            <person name="de Groot N.N."/>
        </authorList>
    </citation>
    <scope>NUCLEOTIDE SEQUENCE [LARGE SCALE GENOMIC DNA]</scope>
    <source>
        <strain evidence="3 4">DSM 45317</strain>
    </source>
</reference>
<evidence type="ECO:0000313" key="3">
    <source>
        <dbReference type="EMBL" id="SFK87832.1"/>
    </source>
</evidence>
<dbReference type="InParanoid" id="A0A1I4D2W4"/>
<dbReference type="AlphaFoldDB" id="A0A1I4D2W4"/>
<proteinExistence type="predicted"/>
<protein>
    <recommendedName>
        <fullName evidence="2">DUF8129 domain-containing protein</fullName>
    </recommendedName>
</protein>
<evidence type="ECO:0000313" key="4">
    <source>
        <dbReference type="Proteomes" id="UP000199152"/>
    </source>
</evidence>
<dbReference type="STRING" id="504800.SAMN04488085_104155"/>
<keyword evidence="4" id="KW-1185">Reference proteome</keyword>
<evidence type="ECO:0000256" key="1">
    <source>
        <dbReference type="SAM" id="MobiDB-lite"/>
    </source>
</evidence>
<dbReference type="EMBL" id="FOSW01000004">
    <property type="protein sequence ID" value="SFK87832.1"/>
    <property type="molecule type" value="Genomic_DNA"/>
</dbReference>
<evidence type="ECO:0000259" key="2">
    <source>
        <dbReference type="Pfam" id="PF26450"/>
    </source>
</evidence>
<dbReference type="InterPro" id="IPR058442">
    <property type="entry name" value="DUF8129"/>
</dbReference>